<gene>
    <name evidence="2" type="ORF">ISU02_07235</name>
</gene>
<accession>A0ABR9ZR20</accession>
<organism evidence="2 3">
    <name type="scientific">Fusibacter ferrireducens</name>
    <dbReference type="NCBI Taxonomy" id="2785058"/>
    <lineage>
        <taxon>Bacteria</taxon>
        <taxon>Bacillati</taxon>
        <taxon>Bacillota</taxon>
        <taxon>Clostridia</taxon>
        <taxon>Eubacteriales</taxon>
        <taxon>Eubacteriales Family XII. Incertae Sedis</taxon>
        <taxon>Fusibacter</taxon>
    </lineage>
</organism>
<dbReference type="RefSeq" id="WP_194701149.1">
    <property type="nucleotide sequence ID" value="NZ_JADKNH010000004.1"/>
</dbReference>
<evidence type="ECO:0000313" key="2">
    <source>
        <dbReference type="EMBL" id="MBF4692907.1"/>
    </source>
</evidence>
<sequence>MTIESPYEVIIDSGILIKYIQAYFRKISLELTPLHYKGLQWEVILTPIFQDSNKITRSVYIPRTEIRFIGEREAVEEVVHAYRLEFLSAGG</sequence>
<evidence type="ECO:0000259" key="1">
    <source>
        <dbReference type="Pfam" id="PF09189"/>
    </source>
</evidence>
<protein>
    <recommendedName>
        <fullName evidence="1">Molybdopterin cofactor biosynthesis MoaD-related C-terminal domain-containing protein</fullName>
    </recommendedName>
</protein>
<reference evidence="2 3" key="1">
    <citation type="submission" date="2020-11" db="EMBL/GenBank/DDBJ databases">
        <title>Fusibacter basophilias sp. nov.</title>
        <authorList>
            <person name="Qiu D."/>
        </authorList>
    </citation>
    <scope>NUCLEOTIDE SEQUENCE [LARGE SCALE GENOMIC DNA]</scope>
    <source>
        <strain evidence="2 3">Q10-2</strain>
    </source>
</reference>
<dbReference type="EMBL" id="JADKNH010000004">
    <property type="protein sequence ID" value="MBF4692907.1"/>
    <property type="molecule type" value="Genomic_DNA"/>
</dbReference>
<dbReference type="InterPro" id="IPR015272">
    <property type="entry name" value="MoadD_C"/>
</dbReference>
<evidence type="ECO:0000313" key="3">
    <source>
        <dbReference type="Proteomes" id="UP000614200"/>
    </source>
</evidence>
<proteinExistence type="predicted"/>
<comment type="caution">
    <text evidence="2">The sequence shown here is derived from an EMBL/GenBank/DDBJ whole genome shotgun (WGS) entry which is preliminary data.</text>
</comment>
<name>A0ABR9ZR20_9FIRM</name>
<dbReference type="Pfam" id="PF09189">
    <property type="entry name" value="MoaD_arch"/>
    <property type="match status" value="1"/>
</dbReference>
<keyword evidence="3" id="KW-1185">Reference proteome</keyword>
<dbReference type="Proteomes" id="UP000614200">
    <property type="component" value="Unassembled WGS sequence"/>
</dbReference>
<feature type="domain" description="Molybdopterin cofactor biosynthesis MoaD-related C-terminal" evidence="1">
    <location>
        <begin position="13"/>
        <end position="91"/>
    </location>
</feature>